<dbReference type="SMART" id="SM00516">
    <property type="entry name" value="SEC14"/>
    <property type="match status" value="1"/>
</dbReference>
<dbReference type="AlphaFoldDB" id="A0A507FI98"/>
<organism evidence="3 4">
    <name type="scientific">Chytriomyces confervae</name>
    <dbReference type="NCBI Taxonomy" id="246404"/>
    <lineage>
        <taxon>Eukaryota</taxon>
        <taxon>Fungi</taxon>
        <taxon>Fungi incertae sedis</taxon>
        <taxon>Chytridiomycota</taxon>
        <taxon>Chytridiomycota incertae sedis</taxon>
        <taxon>Chytridiomycetes</taxon>
        <taxon>Chytridiales</taxon>
        <taxon>Chytriomycetaceae</taxon>
        <taxon>Chytriomyces</taxon>
    </lineage>
</organism>
<evidence type="ECO:0000313" key="4">
    <source>
        <dbReference type="Proteomes" id="UP000320333"/>
    </source>
</evidence>
<dbReference type="Gene3D" id="3.40.525.10">
    <property type="entry name" value="CRAL-TRIO lipid binding domain"/>
    <property type="match status" value="1"/>
</dbReference>
<dbReference type="InterPro" id="IPR036273">
    <property type="entry name" value="CRAL/TRIO_N_dom_sf"/>
</dbReference>
<dbReference type="InterPro" id="IPR052578">
    <property type="entry name" value="PI_Transfer_CRAL-TRIO"/>
</dbReference>
<feature type="region of interest" description="Disordered" evidence="1">
    <location>
        <begin position="305"/>
        <end position="337"/>
    </location>
</feature>
<protein>
    <recommendedName>
        <fullName evidence="2">CRAL-TRIO domain-containing protein</fullName>
    </recommendedName>
</protein>
<proteinExistence type="predicted"/>
<dbReference type="SUPFAM" id="SSF46938">
    <property type="entry name" value="CRAL/TRIO N-terminal domain"/>
    <property type="match status" value="1"/>
</dbReference>
<feature type="region of interest" description="Disordered" evidence="1">
    <location>
        <begin position="390"/>
        <end position="417"/>
    </location>
</feature>
<accession>A0A507FI98</accession>
<gene>
    <name evidence="3" type="ORF">CcCBS67573_g02561</name>
</gene>
<dbReference type="InterPro" id="IPR001251">
    <property type="entry name" value="CRAL-TRIO_dom"/>
</dbReference>
<feature type="region of interest" description="Disordered" evidence="1">
    <location>
        <begin position="271"/>
        <end position="292"/>
    </location>
</feature>
<dbReference type="GO" id="GO:0008526">
    <property type="term" value="F:phosphatidylinositol transfer activity"/>
    <property type="evidence" value="ECO:0007669"/>
    <property type="project" value="TreeGrafter"/>
</dbReference>
<dbReference type="OrthoDB" id="75724at2759"/>
<feature type="domain" description="CRAL-TRIO" evidence="2">
    <location>
        <begin position="113"/>
        <end position="271"/>
    </location>
</feature>
<reference evidence="3 4" key="1">
    <citation type="journal article" date="2019" name="Sci. Rep.">
        <title>Comparative genomics of chytrid fungi reveal insights into the obligate biotrophic and pathogenic lifestyle of Synchytrium endobioticum.</title>
        <authorList>
            <person name="van de Vossenberg B.T.L.H."/>
            <person name="Warris S."/>
            <person name="Nguyen H.D.T."/>
            <person name="van Gent-Pelzer M.P.E."/>
            <person name="Joly D.L."/>
            <person name="van de Geest H.C."/>
            <person name="Bonants P.J.M."/>
            <person name="Smith D.S."/>
            <person name="Levesque C.A."/>
            <person name="van der Lee T.A.J."/>
        </authorList>
    </citation>
    <scope>NUCLEOTIDE SEQUENCE [LARGE SCALE GENOMIC DNA]</scope>
    <source>
        <strain evidence="3 4">CBS 675.73</strain>
    </source>
</reference>
<evidence type="ECO:0000313" key="3">
    <source>
        <dbReference type="EMBL" id="TPX76161.1"/>
    </source>
</evidence>
<name>A0A507FI98_9FUNG</name>
<dbReference type="Pfam" id="PF00650">
    <property type="entry name" value="CRAL_TRIO"/>
    <property type="match status" value="1"/>
</dbReference>
<dbReference type="PANTHER" id="PTHR45824:SF29">
    <property type="entry name" value="GH16843P"/>
    <property type="match status" value="1"/>
</dbReference>
<dbReference type="SUPFAM" id="SSF52087">
    <property type="entry name" value="CRAL/TRIO domain"/>
    <property type="match status" value="1"/>
</dbReference>
<evidence type="ECO:0000256" key="1">
    <source>
        <dbReference type="SAM" id="MobiDB-lite"/>
    </source>
</evidence>
<sequence length="501" mass="54851">MTDIRASRTSIVQVGSVYSLGSMKDGISSSWLNMNQDLALPDSKLAEKRNLEIKYLETARELYKSEKVDCLNDLELLKFLKANDHHVGKALGALSDSLTWRTTYKLHGILEEDFQDLDDTGMAQFIGKTRVGVPILVLNNSRHRSPKDAAGRERMVRYGIYLIERAKSEGVLVDKLTVILDRFNTTTAQMDTHTFKVLIPLLQKNYPETLAKFIVFPNTTMFWMAWKLMKGSIDSATLKKIDIRDNPDTLIGMIDREHLMERYGGLVKDMYDTVPSDPHIHEHQQQPQQQAETVGHDLLLSSETAESDTLIESKAEPELDAPELTQESPIANEPCSDAVDPIEQVESSSGPPKEDFIPELNAETTAVVTQTSDAGKKPYKLGFSWKGWNSSSSAGSSPTKSAAGDNTPPVSPDKMLPPAASVAVTTVTAAPAVVKKPSSMAVPPLCPLTVEVLFCAPDFDNEDLLALNIAPVQAEQGQAEAVSNAEGTVEAGIIAAERDSN</sequence>
<dbReference type="InterPro" id="IPR036865">
    <property type="entry name" value="CRAL-TRIO_dom_sf"/>
</dbReference>
<dbReference type="EMBL" id="QEAP01000055">
    <property type="protein sequence ID" value="TPX76161.1"/>
    <property type="molecule type" value="Genomic_DNA"/>
</dbReference>
<feature type="compositionally biased region" description="Low complexity" evidence="1">
    <location>
        <begin position="390"/>
        <end position="404"/>
    </location>
</feature>
<dbReference type="PANTHER" id="PTHR45824">
    <property type="entry name" value="GH16843P"/>
    <property type="match status" value="1"/>
</dbReference>
<keyword evidence="4" id="KW-1185">Reference proteome</keyword>
<comment type="caution">
    <text evidence="3">The sequence shown here is derived from an EMBL/GenBank/DDBJ whole genome shotgun (WGS) entry which is preliminary data.</text>
</comment>
<dbReference type="CDD" id="cd00170">
    <property type="entry name" value="SEC14"/>
    <property type="match status" value="1"/>
</dbReference>
<dbReference type="Proteomes" id="UP000320333">
    <property type="component" value="Unassembled WGS sequence"/>
</dbReference>
<evidence type="ECO:0000259" key="2">
    <source>
        <dbReference type="PROSITE" id="PS50191"/>
    </source>
</evidence>
<dbReference type="PROSITE" id="PS50191">
    <property type="entry name" value="CRAL_TRIO"/>
    <property type="match status" value="1"/>
</dbReference>